<comment type="caution">
    <text evidence="6">The sequence shown here is derived from an EMBL/GenBank/DDBJ whole genome shotgun (WGS) entry which is preliminary data.</text>
</comment>
<dbReference type="Pfam" id="PF13732">
    <property type="entry name" value="DrrA1-3_C"/>
    <property type="match status" value="1"/>
</dbReference>
<dbReference type="Proteomes" id="UP000266622">
    <property type="component" value="Unassembled WGS sequence"/>
</dbReference>
<keyword evidence="3 6" id="KW-0067">ATP-binding</keyword>
<keyword evidence="2" id="KW-0547">Nucleotide-binding</keyword>
<dbReference type="PANTHER" id="PTHR42711:SF5">
    <property type="entry name" value="ABC TRANSPORTER ATP-BINDING PROTEIN NATA"/>
    <property type="match status" value="1"/>
</dbReference>
<evidence type="ECO:0000259" key="5">
    <source>
        <dbReference type="PROSITE" id="PS50893"/>
    </source>
</evidence>
<dbReference type="AlphaFoldDB" id="A0A397WQN6"/>
<dbReference type="GO" id="GO:0043215">
    <property type="term" value="P:daunorubicin transport"/>
    <property type="evidence" value="ECO:0007669"/>
    <property type="project" value="InterPro"/>
</dbReference>
<protein>
    <submittedName>
        <fullName evidence="6">ABC transporter ATP-binding protein</fullName>
    </submittedName>
</protein>
<sequence>MEYAIEAIELRKLYGDVIALDRVTFHIKKGEIFGLLGPNGAGKTTTIKIFTGLTKPTSGQAIVAGFDVVKNAREVKKRVGWIASEVIVDDELTGWENLEIQAKLTGVKNWKERAQDLLKYFNLWEAANRPVGKYSTGMRKRLEVAMALLHSPEVLFMDEPTIGLDVGARVGLWEVVERINKDFGVTVLLTTHYMEEAERLCHRIAIINKGRIIAIGTPDELKTKYGTDIIELEVKDKVDTSVLSKFGEVILEDGKVIIKTKNAEEIIPEVVKAIGSVKSVKLKKTSLDTVFMNLTGASIEGEQVNIQRLYRRIRLARR</sequence>
<evidence type="ECO:0000256" key="4">
    <source>
        <dbReference type="ARBA" id="ARBA00049985"/>
    </source>
</evidence>
<dbReference type="NCBIfam" id="TIGR01188">
    <property type="entry name" value="drrA"/>
    <property type="match status" value="1"/>
</dbReference>
<dbReference type="InterPro" id="IPR027417">
    <property type="entry name" value="P-loop_NTPase"/>
</dbReference>
<reference evidence="6 7" key="1">
    <citation type="journal article" date="2018" name="Syst. Appl. Microbiol.">
        <title>A new symbiotic nanoarchaeote (Candidatus Nanoclepta minutus) and its host (Zestosphaera tikiterensis gen. nov., sp. nov.) from a New Zealand hot spring.</title>
        <authorList>
            <person name="St John E."/>
            <person name="Liu Y."/>
            <person name="Podar M."/>
            <person name="Stott M.B."/>
            <person name="Meneghin J."/>
            <person name="Chen Z."/>
            <person name="Lagutin K."/>
            <person name="Mitchell K."/>
            <person name="Reysenbach A.L."/>
        </authorList>
    </citation>
    <scope>NUCLEOTIDE SEQUENCE [LARGE SCALE GENOMIC DNA]</scope>
    <source>
        <strain evidence="6">NZ3</strain>
    </source>
</reference>
<dbReference type="SMART" id="SM00382">
    <property type="entry name" value="AAA"/>
    <property type="match status" value="1"/>
</dbReference>
<dbReference type="SUPFAM" id="SSF52540">
    <property type="entry name" value="P-loop containing nucleoside triphosphate hydrolases"/>
    <property type="match status" value="1"/>
</dbReference>
<dbReference type="PROSITE" id="PS50893">
    <property type="entry name" value="ABC_TRANSPORTER_2"/>
    <property type="match status" value="1"/>
</dbReference>
<organism evidence="6 7">
    <name type="scientific">Candidatus Nanoclepta minutus</name>
    <dbReference type="NCBI Taxonomy" id="1940235"/>
    <lineage>
        <taxon>Archaea</taxon>
        <taxon>Nanobdellota</taxon>
        <taxon>Candidatus Nanoclepta</taxon>
    </lineage>
</organism>
<proteinExistence type="inferred from homology"/>
<evidence type="ECO:0000256" key="2">
    <source>
        <dbReference type="ARBA" id="ARBA00022741"/>
    </source>
</evidence>
<dbReference type="GO" id="GO:0016887">
    <property type="term" value="F:ATP hydrolysis activity"/>
    <property type="evidence" value="ECO:0007669"/>
    <property type="project" value="InterPro"/>
</dbReference>
<dbReference type="InterPro" id="IPR005894">
    <property type="entry name" value="DrrA"/>
</dbReference>
<evidence type="ECO:0000313" key="7">
    <source>
        <dbReference type="Proteomes" id="UP000266622"/>
    </source>
</evidence>
<comment type="similarity">
    <text evidence="4">Belongs to the ABC transporter superfamily. Drug exporter-1 (DrugE1) (TC 3.A.1.105) family.</text>
</comment>
<gene>
    <name evidence="6" type="ORF">BXU00_01345</name>
</gene>
<dbReference type="GO" id="GO:1900753">
    <property type="term" value="P:doxorubicin transport"/>
    <property type="evidence" value="ECO:0007669"/>
    <property type="project" value="InterPro"/>
</dbReference>
<feature type="domain" description="ABC transporter" evidence="5">
    <location>
        <begin position="5"/>
        <end position="234"/>
    </location>
</feature>
<dbReference type="InterPro" id="IPR003593">
    <property type="entry name" value="AAA+_ATPase"/>
</dbReference>
<dbReference type="InterPro" id="IPR025302">
    <property type="entry name" value="DrrA1/2-like_C"/>
</dbReference>
<dbReference type="EMBL" id="MWMI01000002">
    <property type="protein sequence ID" value="RIB35393.1"/>
    <property type="molecule type" value="Genomic_DNA"/>
</dbReference>
<dbReference type="InterPro" id="IPR050763">
    <property type="entry name" value="ABC_transporter_ATP-binding"/>
</dbReference>
<dbReference type="InterPro" id="IPR003439">
    <property type="entry name" value="ABC_transporter-like_ATP-bd"/>
</dbReference>
<name>A0A397WQN6_9ARCH</name>
<dbReference type="PANTHER" id="PTHR42711">
    <property type="entry name" value="ABC TRANSPORTER ATP-BINDING PROTEIN"/>
    <property type="match status" value="1"/>
</dbReference>
<dbReference type="GO" id="GO:0005524">
    <property type="term" value="F:ATP binding"/>
    <property type="evidence" value="ECO:0007669"/>
    <property type="project" value="UniProtKB-KW"/>
</dbReference>
<dbReference type="Pfam" id="PF00005">
    <property type="entry name" value="ABC_tran"/>
    <property type="match status" value="1"/>
</dbReference>
<accession>A0A397WQN6</accession>
<evidence type="ECO:0000256" key="3">
    <source>
        <dbReference type="ARBA" id="ARBA00022840"/>
    </source>
</evidence>
<dbReference type="Gene3D" id="3.40.50.300">
    <property type="entry name" value="P-loop containing nucleotide triphosphate hydrolases"/>
    <property type="match status" value="1"/>
</dbReference>
<evidence type="ECO:0000256" key="1">
    <source>
        <dbReference type="ARBA" id="ARBA00022448"/>
    </source>
</evidence>
<evidence type="ECO:0000313" key="6">
    <source>
        <dbReference type="EMBL" id="RIB35393.1"/>
    </source>
</evidence>
<keyword evidence="1" id="KW-0813">Transport</keyword>